<keyword evidence="2" id="KW-0812">Transmembrane</keyword>
<feature type="chain" id="PRO_5039195562" evidence="3">
    <location>
        <begin position="22"/>
        <end position="235"/>
    </location>
</feature>
<gene>
    <name evidence="4" type="ORF">HW450_08955</name>
</gene>
<dbReference type="InterPro" id="IPR013783">
    <property type="entry name" value="Ig-like_fold"/>
</dbReference>
<dbReference type="GO" id="GO:0005975">
    <property type="term" value="P:carbohydrate metabolic process"/>
    <property type="evidence" value="ECO:0007669"/>
    <property type="project" value="UniProtKB-ARBA"/>
</dbReference>
<feature type="signal peptide" evidence="3">
    <location>
        <begin position="1"/>
        <end position="21"/>
    </location>
</feature>
<dbReference type="NCBIfam" id="TIGR01167">
    <property type="entry name" value="LPXTG_anchor"/>
    <property type="match status" value="1"/>
</dbReference>
<reference evidence="4 5" key="1">
    <citation type="submission" date="2020-07" db="EMBL/GenBank/DDBJ databases">
        <title>non toxigenic Corynebacterium sp. nov from a clinical source.</title>
        <authorList>
            <person name="Bernier A.-M."/>
            <person name="Bernard K."/>
        </authorList>
    </citation>
    <scope>NUCLEOTIDE SEQUENCE [LARGE SCALE GENOMIC DNA]</scope>
    <source>
        <strain evidence="5">NML 93-0612</strain>
    </source>
</reference>
<keyword evidence="2" id="KW-1133">Transmembrane helix</keyword>
<name>A0A7G5FCZ9_9CORY</name>
<evidence type="ECO:0000256" key="2">
    <source>
        <dbReference type="SAM" id="Phobius"/>
    </source>
</evidence>
<organism evidence="4 5">
    <name type="scientific">Corynebacterium hindlerae</name>
    <dbReference type="NCBI Taxonomy" id="699041"/>
    <lineage>
        <taxon>Bacteria</taxon>
        <taxon>Bacillati</taxon>
        <taxon>Actinomycetota</taxon>
        <taxon>Actinomycetes</taxon>
        <taxon>Mycobacteriales</taxon>
        <taxon>Corynebacteriaceae</taxon>
        <taxon>Corynebacterium</taxon>
    </lineage>
</organism>
<accession>A0A7G5FCZ9</accession>
<evidence type="ECO:0000313" key="4">
    <source>
        <dbReference type="EMBL" id="QMV84490.1"/>
    </source>
</evidence>
<feature type="region of interest" description="Disordered" evidence="1">
    <location>
        <begin position="152"/>
        <end position="199"/>
    </location>
</feature>
<evidence type="ECO:0000256" key="3">
    <source>
        <dbReference type="SAM" id="SignalP"/>
    </source>
</evidence>
<dbReference type="Gene3D" id="2.60.40.10">
    <property type="entry name" value="Immunoglobulins"/>
    <property type="match status" value="1"/>
</dbReference>
<dbReference type="Proteomes" id="UP000515570">
    <property type="component" value="Chromosome"/>
</dbReference>
<keyword evidence="2" id="KW-0472">Membrane</keyword>
<keyword evidence="5" id="KW-1185">Reference proteome</keyword>
<evidence type="ECO:0000256" key="1">
    <source>
        <dbReference type="SAM" id="MobiDB-lite"/>
    </source>
</evidence>
<sequence>MRRGVAALMVTVALISTPTMTATAVELFPATARASLADIATGNIHVVLTPGNPYDDKPSRPIAGVPVGIKKLDFDLNSPDDIALLEQATMAELVEKAANLPFFLIENTDHNGEVTFRDLSAGIYLVASPLTDADFHPLVVSVPAWDKETKTWRATAEARPKPRPKSPESAPYLPPRITTVDPPQSVPSHPATEEQHRNKGLGRLAQTGANVLGIAGIALALLALGVMIVRRNKRN</sequence>
<feature type="transmembrane region" description="Helical" evidence="2">
    <location>
        <begin position="211"/>
        <end position="229"/>
    </location>
</feature>
<keyword evidence="3" id="KW-0732">Signal</keyword>
<dbReference type="EMBL" id="CP059833">
    <property type="protein sequence ID" value="QMV84490.1"/>
    <property type="molecule type" value="Genomic_DNA"/>
</dbReference>
<evidence type="ECO:0000313" key="5">
    <source>
        <dbReference type="Proteomes" id="UP000515570"/>
    </source>
</evidence>
<proteinExistence type="predicted"/>
<dbReference type="AlphaFoldDB" id="A0A7G5FCZ9"/>
<dbReference type="RefSeq" id="WP_182385299.1">
    <property type="nucleotide sequence ID" value="NZ_CP059833.1"/>
</dbReference>
<protein>
    <submittedName>
        <fullName evidence="4">LPXTG cell wall anchor domain-containing protein</fullName>
    </submittedName>
</protein>